<keyword evidence="2" id="KW-1185">Reference proteome</keyword>
<evidence type="ECO:0000313" key="2">
    <source>
        <dbReference type="Proteomes" id="UP000054549"/>
    </source>
</evidence>
<organism evidence="1 2">
    <name type="scientific">Amanita muscaria (strain Koide BX008)</name>
    <dbReference type="NCBI Taxonomy" id="946122"/>
    <lineage>
        <taxon>Eukaryota</taxon>
        <taxon>Fungi</taxon>
        <taxon>Dikarya</taxon>
        <taxon>Basidiomycota</taxon>
        <taxon>Agaricomycotina</taxon>
        <taxon>Agaricomycetes</taxon>
        <taxon>Agaricomycetidae</taxon>
        <taxon>Agaricales</taxon>
        <taxon>Pluteineae</taxon>
        <taxon>Amanitaceae</taxon>
        <taxon>Amanita</taxon>
    </lineage>
</organism>
<dbReference type="STRING" id="946122.A0A0C2RV37"/>
<evidence type="ECO:0008006" key="3">
    <source>
        <dbReference type="Google" id="ProtNLM"/>
    </source>
</evidence>
<gene>
    <name evidence="1" type="ORF">M378DRAFT_64108</name>
</gene>
<dbReference type="HOGENOM" id="CLU_029136_0_0_1"/>
<dbReference type="EMBL" id="KN818938">
    <property type="protein sequence ID" value="KIL54105.1"/>
    <property type="molecule type" value="Genomic_DNA"/>
</dbReference>
<proteinExistence type="predicted"/>
<accession>A0A0C2RV37</accession>
<dbReference type="InParanoid" id="A0A0C2RV37"/>
<reference evidence="1 2" key="1">
    <citation type="submission" date="2014-04" db="EMBL/GenBank/DDBJ databases">
        <title>Evolutionary Origins and Diversification of the Mycorrhizal Mutualists.</title>
        <authorList>
            <consortium name="DOE Joint Genome Institute"/>
            <consortium name="Mycorrhizal Genomics Consortium"/>
            <person name="Kohler A."/>
            <person name="Kuo A."/>
            <person name="Nagy L.G."/>
            <person name="Floudas D."/>
            <person name="Copeland A."/>
            <person name="Barry K.W."/>
            <person name="Cichocki N."/>
            <person name="Veneault-Fourrey C."/>
            <person name="LaButti K."/>
            <person name="Lindquist E.A."/>
            <person name="Lipzen A."/>
            <person name="Lundell T."/>
            <person name="Morin E."/>
            <person name="Murat C."/>
            <person name="Riley R."/>
            <person name="Ohm R."/>
            <person name="Sun H."/>
            <person name="Tunlid A."/>
            <person name="Henrissat B."/>
            <person name="Grigoriev I.V."/>
            <person name="Hibbett D.S."/>
            <person name="Martin F."/>
        </authorList>
    </citation>
    <scope>NUCLEOTIDE SEQUENCE [LARGE SCALE GENOMIC DNA]</scope>
    <source>
        <strain evidence="1 2">Koide BX008</strain>
    </source>
</reference>
<dbReference type="Proteomes" id="UP000054549">
    <property type="component" value="Unassembled WGS sequence"/>
</dbReference>
<feature type="non-terminal residue" evidence="1">
    <location>
        <position position="512"/>
    </location>
</feature>
<name>A0A0C2RV37_AMAMK</name>
<sequence length="512" mass="58356">MRQQKSSADDDKFRKCLDNMRYKNCTPDDINFLRSLITSSHKHKPSICDENFRNVAIITAKNSQKDEINKIGCKRFAIQTNQTLTHFYSDDSIKESTEDKHKGRRRKKMNYPSTINSNLQTALWNLSHSSADKHVPGKLSLCIGLPVMIKCNAATELCITNGQEATVVGWQSKCGSKGQQMLETLFLELKTPPSNIQIDGLKQNIVPMTCTTNSITCNLKDDSKIAISRIQVEVLPNFAMTDFASQGKTRPYNPVDLSNCRSHQAYYTALSRSATAAGTIILQGFDTKKITGKASGALRQEFRDLELLDEITKLHFHSKLPQSIIGETRNNLIQTYRSHKGMNYVPSIVHDSIKWNDSDPMLDTINDDMDWKILSQNKNKVTNYSKPNTITSHSLSQKHFLDDSENPDEQIKKKRKLEINMDNNPLVHNPSPVGFSWYKNSCAYDSVLCIIHTIWITNISQWNESLKKINNIYLNQLLADFQKTSKNTTLEAVRDKLRRQLQFISNNKFPWG</sequence>
<dbReference type="OrthoDB" id="3247165at2759"/>
<dbReference type="AlphaFoldDB" id="A0A0C2RV37"/>
<dbReference type="SUPFAM" id="SSF52540">
    <property type="entry name" value="P-loop containing nucleoside triphosphate hydrolases"/>
    <property type="match status" value="1"/>
</dbReference>
<evidence type="ECO:0000313" key="1">
    <source>
        <dbReference type="EMBL" id="KIL54105.1"/>
    </source>
</evidence>
<protein>
    <recommendedName>
        <fullName evidence="3">DNA helicase</fullName>
    </recommendedName>
</protein>
<dbReference type="InterPro" id="IPR027417">
    <property type="entry name" value="P-loop_NTPase"/>
</dbReference>